<keyword evidence="24" id="KW-1185">Reference proteome</keyword>
<dbReference type="InterPro" id="IPR000519">
    <property type="entry name" value="P_trefoil_dom"/>
</dbReference>
<evidence type="ECO:0000256" key="19">
    <source>
        <dbReference type="ARBA" id="ARBA00042573"/>
    </source>
</evidence>
<evidence type="ECO:0000256" key="13">
    <source>
        <dbReference type="ARBA" id="ARBA00023180"/>
    </source>
</evidence>
<keyword evidence="3" id="KW-1003">Cell membrane</keyword>
<evidence type="ECO:0000313" key="25">
    <source>
        <dbReference type="RefSeq" id="XP_054836295.1"/>
    </source>
</evidence>
<dbReference type="Gene3D" id="2.60.40.3210">
    <property type="entry name" value="Zona pellucida, ZP-N domain"/>
    <property type="match status" value="1"/>
</dbReference>
<keyword evidence="14" id="KW-0278">Fertilization</keyword>
<reference evidence="25" key="1">
    <citation type="submission" date="2025-08" db="UniProtKB">
        <authorList>
            <consortium name="RefSeq"/>
        </authorList>
    </citation>
    <scope>IDENTIFICATION</scope>
    <source>
        <tissue evidence="25">Blood</tissue>
    </source>
</reference>
<dbReference type="CDD" id="cd00111">
    <property type="entry name" value="Trefoil"/>
    <property type="match status" value="1"/>
</dbReference>
<dbReference type="InterPro" id="IPR048290">
    <property type="entry name" value="ZP_chr"/>
</dbReference>
<dbReference type="PROSITE" id="PS51034">
    <property type="entry name" value="ZP_2"/>
    <property type="match status" value="1"/>
</dbReference>
<keyword evidence="9 21" id="KW-1133">Transmembrane helix</keyword>
<keyword evidence="13" id="KW-0325">Glycoprotein</keyword>
<dbReference type="InterPro" id="IPR001507">
    <property type="entry name" value="ZP_dom"/>
</dbReference>
<accession>A0AA97JEM8</accession>
<dbReference type="Gene3D" id="4.10.110.10">
    <property type="entry name" value="Spasmolytic Protein, domain 1"/>
    <property type="match status" value="1"/>
</dbReference>
<dbReference type="SUPFAM" id="SSF57492">
    <property type="entry name" value="Trefoil"/>
    <property type="match status" value="1"/>
</dbReference>
<evidence type="ECO:0000259" key="22">
    <source>
        <dbReference type="PROSITE" id="PS51034"/>
    </source>
</evidence>
<evidence type="ECO:0000256" key="4">
    <source>
        <dbReference type="ARBA" id="ARBA00022525"/>
    </source>
</evidence>
<dbReference type="GO" id="GO:0060468">
    <property type="term" value="P:prevention of polyspermy"/>
    <property type="evidence" value="ECO:0007669"/>
    <property type="project" value="TreeGrafter"/>
</dbReference>
<comment type="subcellular location">
    <subcellularLocation>
        <location evidence="1">Cell membrane</location>
        <topology evidence="1">Single-pass type I membrane protein</topology>
    </subcellularLocation>
    <subcellularLocation>
        <location evidence="15">Zona pellucida</location>
    </subcellularLocation>
</comment>
<feature type="disulfide bond" evidence="20">
    <location>
        <begin position="127"/>
        <end position="142"/>
    </location>
</feature>
<evidence type="ECO:0000259" key="23">
    <source>
        <dbReference type="PROSITE" id="PS51448"/>
    </source>
</evidence>
<dbReference type="Pfam" id="PF22821">
    <property type="entry name" value="ZP1_ZP4_Ig-like"/>
    <property type="match status" value="1"/>
</dbReference>
<evidence type="ECO:0000256" key="5">
    <source>
        <dbReference type="ARBA" id="ARBA00022530"/>
    </source>
</evidence>
<dbReference type="PANTHER" id="PTHR23343">
    <property type="entry name" value="ZONA PELLUCIDA SPERM-BINDING PROTEIN"/>
    <property type="match status" value="1"/>
</dbReference>
<dbReference type="KEGG" id="emc:129330285"/>
<dbReference type="Pfam" id="PF23344">
    <property type="entry name" value="ZP-N"/>
    <property type="match status" value="1"/>
</dbReference>
<dbReference type="GeneID" id="129330285"/>
<keyword evidence="4" id="KW-0964">Secreted</keyword>
<feature type="domain" description="P-type" evidence="23">
    <location>
        <begin position="114"/>
        <end position="157"/>
    </location>
</feature>
<evidence type="ECO:0000256" key="16">
    <source>
        <dbReference type="ARBA" id="ARBA00037545"/>
    </source>
</evidence>
<sequence length="526" mass="57912">MAVRCKCENENKVAARCLFLPEILREHQAPLGDTEGKPHPLQNDSLCGTWVAPNPDGSMVVKMAASGCYVEAQDGNYQAVIQIEGVKADGQKTSYKEELKCPETFLALDPPSPSLCSAIQVPDRLSCATHQISQGECEDLGCCYSSRDRTAPCYYGNQVTAHCTPEGQFSIAVSRFATRPPLFLETVHLLSSRGRECAPVSKTDMFILFQFPLTACGTTLKATGSQRVYENELAADRQDLVSRTGSITRDSSFRVTVRCSYSADAALPVSVRVATLAPPPAVVQQGPLTLEMRLARDEKYSSYYTDQDYPVVKFLRDPVPVEVRILGRMDPALVLVLHECWATPNINPLQKPEWPLLENGCPYKGDNYRTQLVPVGVDSGLQFPSHYQRFIVSTFTFVDATSQRMLTGRVYFHCSASACVPSRQERCVVRCDGTTPGRRQRTAEKQPEEQLVLVTLDGPVNFSSPQEAEVLARQGLKKLPPQQSSAQWDAAVILGAGIAAVLAMGALTAVVVRERWGRREKRFPSA</sequence>
<dbReference type="InterPro" id="IPR055356">
    <property type="entry name" value="ZP-N"/>
</dbReference>
<evidence type="ECO:0000256" key="3">
    <source>
        <dbReference type="ARBA" id="ARBA00022475"/>
    </source>
</evidence>
<dbReference type="AlphaFoldDB" id="A0AA97JEM8"/>
<evidence type="ECO:0000256" key="1">
    <source>
        <dbReference type="ARBA" id="ARBA00004251"/>
    </source>
</evidence>
<dbReference type="SMART" id="SM00018">
    <property type="entry name" value="PD"/>
    <property type="match status" value="1"/>
</dbReference>
<proteinExistence type="inferred from homology"/>
<evidence type="ECO:0000256" key="18">
    <source>
        <dbReference type="ARBA" id="ARBA00042273"/>
    </source>
</evidence>
<dbReference type="PROSITE" id="PS00025">
    <property type="entry name" value="P_TREFOIL_1"/>
    <property type="match status" value="1"/>
</dbReference>
<dbReference type="PRINTS" id="PR00023">
    <property type="entry name" value="ZPELLUCIDA"/>
</dbReference>
<evidence type="ECO:0000256" key="21">
    <source>
        <dbReference type="SAM" id="Phobius"/>
    </source>
</evidence>
<dbReference type="PROSITE" id="PS51448">
    <property type="entry name" value="P_TREFOIL_2"/>
    <property type="match status" value="1"/>
</dbReference>
<comment type="similarity">
    <text evidence="2">Belongs to the ZP domain family. ZPB subfamily.</text>
</comment>
<dbReference type="Gene3D" id="2.60.40.4100">
    <property type="entry name" value="Zona pellucida, ZP-C domain"/>
    <property type="match status" value="1"/>
</dbReference>
<dbReference type="GO" id="GO:0007339">
    <property type="term" value="P:binding of sperm to zona pellucida"/>
    <property type="evidence" value="ECO:0007669"/>
    <property type="project" value="TreeGrafter"/>
</dbReference>
<gene>
    <name evidence="25" type="primary">LOC129330285</name>
</gene>
<protein>
    <recommendedName>
        <fullName evidence="17">Zona pellucida sperm-binding protein 4</fullName>
    </recommendedName>
    <alternativeName>
        <fullName evidence="19">Zona pellucida glycoprotein 4</fullName>
    </alternativeName>
    <alternativeName>
        <fullName evidence="18">Zona pellucida protein B</fullName>
    </alternativeName>
</protein>
<evidence type="ECO:0000256" key="14">
    <source>
        <dbReference type="ARBA" id="ARBA00023279"/>
    </source>
</evidence>
<name>A0AA97JEM8_EUBMA</name>
<comment type="function">
    <text evidence="16">Component of the zona pellucida, an extracellular matrix surrounding oocytes which mediates sperm binding, induction of the acrosome reaction and prevents post-fertilization polyspermy. The zona pellucida is composed of 3 to 4 glycoproteins, ZP1, ZP2, ZP3, and ZP4. ZP4 may act as a sperm receptor.</text>
</comment>
<dbReference type="PANTHER" id="PTHR23343:SF31">
    <property type="entry name" value="ZONA PELLUCIDA SPERM-BINDING PROTEIN 4"/>
    <property type="match status" value="1"/>
</dbReference>
<feature type="transmembrane region" description="Helical" evidence="21">
    <location>
        <begin position="490"/>
        <end position="512"/>
    </location>
</feature>
<evidence type="ECO:0000256" key="2">
    <source>
        <dbReference type="ARBA" id="ARBA00010863"/>
    </source>
</evidence>
<evidence type="ECO:0000256" key="7">
    <source>
        <dbReference type="ARBA" id="ARBA00022692"/>
    </source>
</evidence>
<evidence type="ECO:0000313" key="24">
    <source>
        <dbReference type="Proteomes" id="UP001190640"/>
    </source>
</evidence>
<evidence type="ECO:0000256" key="10">
    <source>
        <dbReference type="ARBA" id="ARBA00023136"/>
    </source>
</evidence>
<dbReference type="InterPro" id="IPR042235">
    <property type="entry name" value="ZP-C_dom"/>
</dbReference>
<comment type="caution">
    <text evidence="20">Lacks conserved residue(s) required for the propagation of feature annotation.</text>
</comment>
<keyword evidence="7 21" id="KW-0812">Transmembrane</keyword>
<dbReference type="RefSeq" id="XP_054836295.1">
    <property type="nucleotide sequence ID" value="XM_054980320.1"/>
</dbReference>
<keyword evidence="6" id="KW-0165">Cleavage on pair of basic residues</keyword>
<evidence type="ECO:0000256" key="11">
    <source>
        <dbReference type="ARBA" id="ARBA00023157"/>
    </source>
</evidence>
<evidence type="ECO:0000256" key="17">
    <source>
        <dbReference type="ARBA" id="ARBA00040238"/>
    </source>
</evidence>
<keyword evidence="8" id="KW-0732">Signal</keyword>
<dbReference type="GO" id="GO:0035804">
    <property type="term" value="F:structural constituent of egg coat"/>
    <property type="evidence" value="ECO:0007669"/>
    <property type="project" value="TreeGrafter"/>
</dbReference>
<dbReference type="GO" id="GO:0005886">
    <property type="term" value="C:plasma membrane"/>
    <property type="evidence" value="ECO:0007669"/>
    <property type="project" value="UniProtKB-SubCell"/>
</dbReference>
<dbReference type="Pfam" id="PF00100">
    <property type="entry name" value="Zona_pellucida"/>
    <property type="match status" value="1"/>
</dbReference>
<organism evidence="24 25">
    <name type="scientific">Eublepharis macularius</name>
    <name type="common">Leopard gecko</name>
    <name type="synonym">Cyrtodactylus macularius</name>
    <dbReference type="NCBI Taxonomy" id="481883"/>
    <lineage>
        <taxon>Eukaryota</taxon>
        <taxon>Metazoa</taxon>
        <taxon>Chordata</taxon>
        <taxon>Craniata</taxon>
        <taxon>Vertebrata</taxon>
        <taxon>Euteleostomi</taxon>
        <taxon>Lepidosauria</taxon>
        <taxon>Squamata</taxon>
        <taxon>Bifurcata</taxon>
        <taxon>Gekkota</taxon>
        <taxon>Eublepharidae</taxon>
        <taxon>Eublepharinae</taxon>
        <taxon>Eublepharis</taxon>
    </lineage>
</organism>
<keyword evidence="10 21" id="KW-0472">Membrane</keyword>
<dbReference type="InterPro" id="IPR054554">
    <property type="entry name" value="ZP1/4_Ig-like"/>
</dbReference>
<feature type="domain" description="ZP" evidence="22">
    <location>
        <begin position="162"/>
        <end position="438"/>
    </location>
</feature>
<dbReference type="Pfam" id="PF00088">
    <property type="entry name" value="Trefoil"/>
    <property type="match status" value="1"/>
</dbReference>
<dbReference type="InterPro" id="IPR055355">
    <property type="entry name" value="ZP-C"/>
</dbReference>
<evidence type="ECO:0000256" key="8">
    <source>
        <dbReference type="ARBA" id="ARBA00022729"/>
    </source>
</evidence>
<dbReference type="GO" id="GO:0032190">
    <property type="term" value="F:acrosin binding"/>
    <property type="evidence" value="ECO:0007669"/>
    <property type="project" value="TreeGrafter"/>
</dbReference>
<dbReference type="InterPro" id="IPR017957">
    <property type="entry name" value="P_trefoil_CS"/>
</dbReference>
<evidence type="ECO:0000256" key="12">
    <source>
        <dbReference type="ARBA" id="ARBA00023170"/>
    </source>
</evidence>
<evidence type="ECO:0000256" key="6">
    <source>
        <dbReference type="ARBA" id="ARBA00022685"/>
    </source>
</evidence>
<dbReference type="InterPro" id="IPR044913">
    <property type="entry name" value="P_trefoil_dom_sf"/>
</dbReference>
<keyword evidence="11 20" id="KW-1015">Disulfide bond</keyword>
<dbReference type="InterPro" id="IPR051148">
    <property type="entry name" value="Zona_Pellucida_Domain_gp"/>
</dbReference>
<dbReference type="Proteomes" id="UP001190640">
    <property type="component" value="Chromosome 5"/>
</dbReference>
<evidence type="ECO:0000256" key="9">
    <source>
        <dbReference type="ARBA" id="ARBA00022989"/>
    </source>
</evidence>
<dbReference type="SMART" id="SM00241">
    <property type="entry name" value="ZP"/>
    <property type="match status" value="1"/>
</dbReference>
<keyword evidence="5" id="KW-0272">Extracellular matrix</keyword>
<keyword evidence="12" id="KW-0675">Receptor</keyword>
<dbReference type="GO" id="GO:0035805">
    <property type="term" value="C:egg coat"/>
    <property type="evidence" value="ECO:0007669"/>
    <property type="project" value="UniProtKB-SubCell"/>
</dbReference>
<evidence type="ECO:0000256" key="20">
    <source>
        <dbReference type="PROSITE-ProRule" id="PRU00779"/>
    </source>
</evidence>
<evidence type="ECO:0000256" key="15">
    <source>
        <dbReference type="ARBA" id="ARBA00024183"/>
    </source>
</evidence>